<comment type="caution">
    <text evidence="2">The sequence shown here is derived from an EMBL/GenBank/DDBJ whole genome shotgun (WGS) entry which is preliminary data.</text>
</comment>
<feature type="compositionally biased region" description="Basic and acidic residues" evidence="1">
    <location>
        <begin position="1"/>
        <end position="44"/>
    </location>
</feature>
<sequence length="81" mass="9307">MDGDRAEDKKLGRGENMEKDIERKRVKDIERDRVYDNQDGDHSDTAVPVETLNTYIRLGIATDSHFLRGFSRKAFRGPSPL</sequence>
<feature type="region of interest" description="Disordered" evidence="1">
    <location>
        <begin position="1"/>
        <end position="46"/>
    </location>
</feature>
<evidence type="ECO:0000256" key="1">
    <source>
        <dbReference type="SAM" id="MobiDB-lite"/>
    </source>
</evidence>
<protein>
    <submittedName>
        <fullName evidence="2">Uncharacterized protein</fullName>
    </submittedName>
</protein>
<evidence type="ECO:0000313" key="2">
    <source>
        <dbReference type="EMBL" id="KAK3735471.1"/>
    </source>
</evidence>
<gene>
    <name evidence="2" type="ORF">RRG08_018246</name>
</gene>
<keyword evidence="3" id="KW-1185">Reference proteome</keyword>
<dbReference type="Proteomes" id="UP001283361">
    <property type="component" value="Unassembled WGS sequence"/>
</dbReference>
<dbReference type="AlphaFoldDB" id="A0AAE0Y883"/>
<accession>A0AAE0Y883</accession>
<organism evidence="2 3">
    <name type="scientific">Elysia crispata</name>
    <name type="common">lettuce slug</name>
    <dbReference type="NCBI Taxonomy" id="231223"/>
    <lineage>
        <taxon>Eukaryota</taxon>
        <taxon>Metazoa</taxon>
        <taxon>Spiralia</taxon>
        <taxon>Lophotrochozoa</taxon>
        <taxon>Mollusca</taxon>
        <taxon>Gastropoda</taxon>
        <taxon>Heterobranchia</taxon>
        <taxon>Euthyneura</taxon>
        <taxon>Panpulmonata</taxon>
        <taxon>Sacoglossa</taxon>
        <taxon>Placobranchoidea</taxon>
        <taxon>Plakobranchidae</taxon>
        <taxon>Elysia</taxon>
    </lineage>
</organism>
<dbReference type="EMBL" id="JAWDGP010006785">
    <property type="protein sequence ID" value="KAK3735471.1"/>
    <property type="molecule type" value="Genomic_DNA"/>
</dbReference>
<evidence type="ECO:0000313" key="3">
    <source>
        <dbReference type="Proteomes" id="UP001283361"/>
    </source>
</evidence>
<proteinExistence type="predicted"/>
<name>A0AAE0Y883_9GAST</name>
<reference evidence="2" key="1">
    <citation type="journal article" date="2023" name="G3 (Bethesda)">
        <title>A reference genome for the long-term kleptoplast-retaining sea slug Elysia crispata morphotype clarki.</title>
        <authorList>
            <person name="Eastman K.E."/>
            <person name="Pendleton A.L."/>
            <person name="Shaikh M.A."/>
            <person name="Suttiyut T."/>
            <person name="Ogas R."/>
            <person name="Tomko P."/>
            <person name="Gavelis G."/>
            <person name="Widhalm J.R."/>
            <person name="Wisecaver J.H."/>
        </authorList>
    </citation>
    <scope>NUCLEOTIDE SEQUENCE</scope>
    <source>
        <strain evidence="2">ECLA1</strain>
    </source>
</reference>